<evidence type="ECO:0000256" key="2">
    <source>
        <dbReference type="ARBA" id="ARBA00009773"/>
    </source>
</evidence>
<feature type="transmembrane region" description="Helical" evidence="9">
    <location>
        <begin position="157"/>
        <end position="188"/>
    </location>
</feature>
<dbReference type="Proteomes" id="UP000069773">
    <property type="component" value="Unassembled WGS sequence"/>
</dbReference>
<feature type="transmembrane region" description="Helical" evidence="9">
    <location>
        <begin position="236"/>
        <end position="260"/>
    </location>
</feature>
<evidence type="ECO:0000256" key="8">
    <source>
        <dbReference type="SAM" id="MobiDB-lite"/>
    </source>
</evidence>
<evidence type="ECO:0000256" key="4">
    <source>
        <dbReference type="ARBA" id="ARBA00022475"/>
    </source>
</evidence>
<dbReference type="GO" id="GO:0005886">
    <property type="term" value="C:plasma membrane"/>
    <property type="evidence" value="ECO:0007669"/>
    <property type="project" value="UniProtKB-SubCell"/>
</dbReference>
<evidence type="ECO:0000256" key="5">
    <source>
        <dbReference type="ARBA" id="ARBA00022692"/>
    </source>
</evidence>
<dbReference type="EMBL" id="BCTA01000027">
    <property type="protein sequence ID" value="GAT08954.1"/>
    <property type="molecule type" value="Genomic_DNA"/>
</dbReference>
<evidence type="ECO:0000313" key="11">
    <source>
        <dbReference type="EMBL" id="MCV7025490.1"/>
    </source>
</evidence>
<reference evidence="10 12" key="1">
    <citation type="journal article" date="2016" name="Genome Announc.">
        <title>Draft Genome Sequences of Five Rapidly Growing Mycobacterium Species, M. thermoresistibile, M. fortuitum subsp. acetamidolyticum, M. canariasense, M. brisbanense, and M. novocastrense.</title>
        <authorList>
            <person name="Katahira K."/>
            <person name="Ogura Y."/>
            <person name="Gotoh Y."/>
            <person name="Hayashi T."/>
        </authorList>
    </citation>
    <scope>NUCLEOTIDE SEQUENCE [LARGE SCALE GENOMIC DNA]</scope>
    <source>
        <strain evidence="10 12">JCM18114</strain>
    </source>
</reference>
<feature type="transmembrane region" description="Helical" evidence="9">
    <location>
        <begin position="82"/>
        <end position="104"/>
    </location>
</feature>
<reference evidence="11" key="3">
    <citation type="journal article" date="2022" name="BMC Genomics">
        <title>Comparative genome analysis of mycobacteria focusing on tRNA and non-coding RNA.</title>
        <authorList>
            <person name="Behra P.R.K."/>
            <person name="Pettersson B.M.F."/>
            <person name="Ramesh M."/>
            <person name="Das S."/>
            <person name="Dasgupta S."/>
            <person name="Kirsebom L.A."/>
        </authorList>
    </citation>
    <scope>NUCLEOTIDE SEQUENCE</scope>
    <source>
        <strain evidence="11">DSM 44203</strain>
    </source>
</reference>
<protein>
    <submittedName>
        <fullName evidence="11">AI-2E family transporter</fullName>
    </submittedName>
</protein>
<dbReference type="AlphaFoldDB" id="A0AAW5SPI4"/>
<feature type="transmembrane region" description="Helical" evidence="9">
    <location>
        <begin position="21"/>
        <end position="44"/>
    </location>
</feature>
<evidence type="ECO:0000256" key="3">
    <source>
        <dbReference type="ARBA" id="ARBA00022448"/>
    </source>
</evidence>
<dbReference type="InterPro" id="IPR002549">
    <property type="entry name" value="AI-2E-like"/>
</dbReference>
<reference evidence="11" key="2">
    <citation type="submission" date="2020-07" db="EMBL/GenBank/DDBJ databases">
        <authorList>
            <person name="Pettersson B.M.F."/>
            <person name="Behra P.R.K."/>
            <person name="Ramesh M."/>
            <person name="Das S."/>
            <person name="Dasgupta S."/>
            <person name="Kirsebom L.A."/>
        </authorList>
    </citation>
    <scope>NUCLEOTIDE SEQUENCE</scope>
    <source>
        <strain evidence="11">DSM 44203</strain>
    </source>
</reference>
<feature type="transmembrane region" description="Helical" evidence="9">
    <location>
        <begin position="320"/>
        <end position="343"/>
    </location>
</feature>
<organism evidence="11 13">
    <name type="scientific">Mycolicibacterium novocastrense</name>
    <name type="common">Mycobacterium novocastrense</name>
    <dbReference type="NCBI Taxonomy" id="59813"/>
    <lineage>
        <taxon>Bacteria</taxon>
        <taxon>Bacillati</taxon>
        <taxon>Actinomycetota</taxon>
        <taxon>Actinomycetes</taxon>
        <taxon>Mycobacteriales</taxon>
        <taxon>Mycobacteriaceae</taxon>
        <taxon>Mycolicibacterium</taxon>
    </lineage>
</organism>
<keyword evidence="7 9" id="KW-0472">Membrane</keyword>
<dbReference type="Pfam" id="PF01594">
    <property type="entry name" value="AI-2E_transport"/>
    <property type="match status" value="1"/>
</dbReference>
<dbReference type="Proteomes" id="UP001207528">
    <property type="component" value="Unassembled WGS sequence"/>
</dbReference>
<dbReference type="RefSeq" id="WP_067388919.1">
    <property type="nucleotide sequence ID" value="NZ_BCTA01000027.1"/>
</dbReference>
<evidence type="ECO:0000256" key="9">
    <source>
        <dbReference type="SAM" id="Phobius"/>
    </source>
</evidence>
<dbReference type="EMBL" id="JACKTI010000047">
    <property type="protein sequence ID" value="MCV7025490.1"/>
    <property type="molecule type" value="Genomic_DNA"/>
</dbReference>
<gene>
    <name evidence="11" type="ORF">H7I77_19390</name>
    <name evidence="10" type="ORF">RMCN_2087</name>
</gene>
<evidence type="ECO:0000313" key="13">
    <source>
        <dbReference type="Proteomes" id="UP001207528"/>
    </source>
</evidence>
<keyword evidence="12" id="KW-1185">Reference proteome</keyword>
<evidence type="ECO:0000313" key="12">
    <source>
        <dbReference type="Proteomes" id="UP000069773"/>
    </source>
</evidence>
<evidence type="ECO:0000313" key="10">
    <source>
        <dbReference type="EMBL" id="GAT08954.1"/>
    </source>
</evidence>
<keyword evidence="4" id="KW-1003">Cell membrane</keyword>
<accession>A0AAW5SPI4</accession>
<evidence type="ECO:0000256" key="7">
    <source>
        <dbReference type="ARBA" id="ARBA00023136"/>
    </source>
</evidence>
<proteinExistence type="inferred from homology"/>
<comment type="caution">
    <text evidence="11">The sequence shown here is derived from an EMBL/GenBank/DDBJ whole genome shotgun (WGS) entry which is preliminary data.</text>
</comment>
<dbReference type="PANTHER" id="PTHR21716">
    <property type="entry name" value="TRANSMEMBRANE PROTEIN"/>
    <property type="match status" value="1"/>
</dbReference>
<keyword evidence="5 9" id="KW-0812">Transmembrane</keyword>
<name>A0AAW5SPI4_MYCNV</name>
<comment type="similarity">
    <text evidence="2">Belongs to the autoinducer-2 exporter (AI-2E) (TC 2.A.86) family.</text>
</comment>
<dbReference type="PANTHER" id="PTHR21716:SF53">
    <property type="entry name" value="PERMEASE PERM-RELATED"/>
    <property type="match status" value="1"/>
</dbReference>
<evidence type="ECO:0000256" key="1">
    <source>
        <dbReference type="ARBA" id="ARBA00004651"/>
    </source>
</evidence>
<comment type="subcellular location">
    <subcellularLocation>
        <location evidence="1">Cell membrane</location>
        <topology evidence="1">Multi-pass membrane protein</topology>
    </subcellularLocation>
</comment>
<evidence type="ECO:0000256" key="6">
    <source>
        <dbReference type="ARBA" id="ARBA00022989"/>
    </source>
</evidence>
<keyword evidence="6 9" id="KW-1133">Transmembrane helix</keyword>
<dbReference type="GO" id="GO:0055085">
    <property type="term" value="P:transmembrane transport"/>
    <property type="evidence" value="ECO:0007669"/>
    <property type="project" value="TreeGrafter"/>
</dbReference>
<feature type="transmembrane region" description="Helical" evidence="9">
    <location>
        <begin position="50"/>
        <end position="70"/>
    </location>
</feature>
<sequence length="383" mass="40114">MSEHSPGATSKRDRGALIGSGAFWLAKWSLVIVAIAAGAVVLGWLVAQLWVIFLPVLLAVILCTVLWPPARILMDRAGLPPAVAALTTLLLFLAVASGLIALIIPPLLSQMPALIDQATEGINRLQDWIAGPPLNLRQEQLERFTDSLVNAMRERSAAIATGVVSGVSTVGSVLVTLVLTIVLSFFVLKDGRKFLPWLVGLTGRRAGRHLEAVLSRMWDNLGGFIRAQTGVALIDAVFIGAGLLVLGVPLAPALAVLTFIGAFVPFIGAFVAGALAVLIALVANGFVNALLVLAVIIAVQQIEGNVLQPLLQSRVMKLHAAVVLLAVTAGGALYGIIGAFLAVPTVAMLTVLARYVNEQIDQRAADNANGTEPGPDTADRAID</sequence>
<feature type="transmembrane region" description="Helical" evidence="9">
    <location>
        <begin position="266"/>
        <end position="299"/>
    </location>
</feature>
<keyword evidence="3" id="KW-0813">Transport</keyword>
<feature type="region of interest" description="Disordered" evidence="8">
    <location>
        <begin position="364"/>
        <end position="383"/>
    </location>
</feature>